<dbReference type="GO" id="GO:0001216">
    <property type="term" value="F:DNA-binding transcription activator activity"/>
    <property type="evidence" value="ECO:0007669"/>
    <property type="project" value="InterPro"/>
</dbReference>
<proteinExistence type="predicted"/>
<sequence>EAFEFLRNLDRRRSLLIEIGNFLVERVHQFLCGEVDLTPVMIEEAAPTLGVPVSTILYALRGKYVQTPRGIFPLSRFFTRRKKHVKSW</sequence>
<organism evidence="2 3">
    <name type="scientific">candidate division WOR-3 bacterium 4484_18</name>
    <dbReference type="NCBI Taxonomy" id="2020626"/>
    <lineage>
        <taxon>Bacteria</taxon>
        <taxon>Bacteria division WOR-3</taxon>
    </lineage>
</organism>
<accession>A0A257LTY4</accession>
<feature type="domain" description="RNA polymerase sigma factor 54 DNA-binding" evidence="1">
    <location>
        <begin position="4"/>
        <end position="82"/>
    </location>
</feature>
<feature type="non-terminal residue" evidence="2">
    <location>
        <position position="1"/>
    </location>
</feature>
<evidence type="ECO:0000313" key="3">
    <source>
        <dbReference type="Proteomes" id="UP000216312"/>
    </source>
</evidence>
<dbReference type="InterPro" id="IPR007634">
    <property type="entry name" value="RNA_pol_sigma_54_DNA-bd"/>
</dbReference>
<protein>
    <recommendedName>
        <fullName evidence="1">RNA polymerase sigma factor 54 DNA-binding domain-containing protein</fullName>
    </recommendedName>
</protein>
<dbReference type="EMBL" id="NMUJ01000043">
    <property type="protein sequence ID" value="OYV02880.1"/>
    <property type="molecule type" value="Genomic_DNA"/>
</dbReference>
<dbReference type="InterPro" id="IPR000394">
    <property type="entry name" value="RNA_pol_sigma_54"/>
</dbReference>
<gene>
    <name evidence="2" type="ORF">CGW93_03450</name>
</gene>
<evidence type="ECO:0000259" key="1">
    <source>
        <dbReference type="Pfam" id="PF04552"/>
    </source>
</evidence>
<reference evidence="3" key="1">
    <citation type="submission" date="2017-07" db="EMBL/GenBank/DDBJ databases">
        <title>Novel pathways for hydrocarbon cycling and metabolic interdependencies in hydrothermal sediment communities.</title>
        <authorList>
            <person name="Dombrowski N."/>
            <person name="Seitz K."/>
            <person name="Teske A."/>
            <person name="Baker B."/>
        </authorList>
    </citation>
    <scope>NUCLEOTIDE SEQUENCE [LARGE SCALE GENOMIC DNA]</scope>
</reference>
<dbReference type="PANTHER" id="PTHR32248:SF4">
    <property type="entry name" value="RNA POLYMERASE SIGMA-54 FACTOR"/>
    <property type="match status" value="1"/>
</dbReference>
<dbReference type="Pfam" id="PF04552">
    <property type="entry name" value="Sigma54_DBD"/>
    <property type="match status" value="1"/>
</dbReference>
<comment type="caution">
    <text evidence="2">The sequence shown here is derived from an EMBL/GenBank/DDBJ whole genome shotgun (WGS) entry which is preliminary data.</text>
</comment>
<dbReference type="GO" id="GO:0016987">
    <property type="term" value="F:sigma factor activity"/>
    <property type="evidence" value="ECO:0007669"/>
    <property type="project" value="InterPro"/>
</dbReference>
<evidence type="ECO:0000313" key="2">
    <source>
        <dbReference type="EMBL" id="OYV02880.1"/>
    </source>
</evidence>
<dbReference type="AlphaFoldDB" id="A0A257LTY4"/>
<dbReference type="PROSITE" id="PS50044">
    <property type="entry name" value="SIGMA54_3"/>
    <property type="match status" value="1"/>
</dbReference>
<dbReference type="PANTHER" id="PTHR32248">
    <property type="entry name" value="RNA POLYMERASE SIGMA-54 FACTOR"/>
    <property type="match status" value="1"/>
</dbReference>
<name>A0A257LTY4_UNCW3</name>
<dbReference type="Proteomes" id="UP000216312">
    <property type="component" value="Unassembled WGS sequence"/>
</dbReference>